<organism evidence="3 4">
    <name type="scientific">Komagataella phaffii (strain GS115 / ATCC 20864)</name>
    <name type="common">Yeast</name>
    <name type="synonym">Pichia pastoris</name>
    <dbReference type="NCBI Taxonomy" id="644223"/>
    <lineage>
        <taxon>Eukaryota</taxon>
        <taxon>Fungi</taxon>
        <taxon>Dikarya</taxon>
        <taxon>Ascomycota</taxon>
        <taxon>Saccharomycotina</taxon>
        <taxon>Pichiomycetes</taxon>
        <taxon>Pichiales</taxon>
        <taxon>Pichiaceae</taxon>
        <taxon>Komagataella</taxon>
    </lineage>
</organism>
<dbReference type="AlphaFoldDB" id="C4R651"/>
<keyword evidence="2" id="KW-0732">Signal</keyword>
<feature type="region of interest" description="Disordered" evidence="1">
    <location>
        <begin position="27"/>
        <end position="140"/>
    </location>
</feature>
<dbReference type="Pfam" id="PF17056">
    <property type="entry name" value="KRE1"/>
    <property type="match status" value="1"/>
</dbReference>
<protein>
    <submittedName>
        <fullName evidence="3">Uncharacterized protein</fullName>
    </submittedName>
</protein>
<feature type="chain" id="PRO_5009950935" evidence="2">
    <location>
        <begin position="20"/>
        <end position="248"/>
    </location>
</feature>
<proteinExistence type="predicted"/>
<gene>
    <name evidence="3" type="ordered locus">PAS_chr3_0973</name>
</gene>
<name>C4R651_KOMPG</name>
<dbReference type="EMBL" id="FN392321">
    <property type="protein sequence ID" value="CAY71037.1"/>
    <property type="molecule type" value="Genomic_DNA"/>
</dbReference>
<dbReference type="OMA" id="RDYETIT"/>
<evidence type="ECO:0000256" key="2">
    <source>
        <dbReference type="SAM" id="SignalP"/>
    </source>
</evidence>
<dbReference type="HOGENOM" id="CLU_1120500_0_0_1"/>
<dbReference type="Proteomes" id="UP000000314">
    <property type="component" value="Chromosome 3"/>
</dbReference>
<reference evidence="3 4" key="1">
    <citation type="journal article" date="2009" name="Nat. Biotechnol.">
        <title>Genome sequence of the recombinant protein production host Pichia pastoris.</title>
        <authorList>
            <person name="De Schutter K."/>
            <person name="Lin Y.C."/>
            <person name="Tiels P."/>
            <person name="Van Hecke A."/>
            <person name="Glinka S."/>
            <person name="Weber-Lehmann J."/>
            <person name="Rouze P."/>
            <person name="Van de Peer Y."/>
            <person name="Callewaert N."/>
        </authorList>
    </citation>
    <scope>NUCLEOTIDE SEQUENCE [LARGE SCALE GENOMIC DNA]</scope>
    <source>
        <strain evidence="4">GS115 / ATCC 20864</strain>
    </source>
</reference>
<dbReference type="KEGG" id="ppa:PAS_chr3_0973"/>
<accession>C4R651</accession>
<dbReference type="GeneID" id="8199720"/>
<dbReference type="OrthoDB" id="5406216at2759"/>
<evidence type="ECO:0000313" key="3">
    <source>
        <dbReference type="EMBL" id="CAY71037.1"/>
    </source>
</evidence>
<sequence>MKLDMNLFMLFTVLQLAFAEDPVEPAAVTTTTGPTTATTPLTTTTTPAAGAAAATTTTSTPTTTPAAGAATTTSTPTTTPAAGAATTTTGTTTGTGTTATPTGVTTGTTTGTTRATTTGATTTNTAATTTTTNPNAGMPPPEVVTNSDGSLSTIPATTVWVTLTVNGQLTTAMSLYSQRFSNLYSELAEPSSGSVGMGSFTGEVGEVRDYETITVSDNVAAGGLVDVAGAQGAMARCGMIGALILALL</sequence>
<feature type="compositionally biased region" description="Low complexity" evidence="1">
    <location>
        <begin position="27"/>
        <end position="136"/>
    </location>
</feature>
<feature type="signal peptide" evidence="2">
    <location>
        <begin position="1"/>
        <end position="19"/>
    </location>
</feature>
<dbReference type="RefSeq" id="XP_002493216.1">
    <property type="nucleotide sequence ID" value="XM_002493171.1"/>
</dbReference>
<dbReference type="eggNOG" id="ENOG502SASR">
    <property type="taxonomic scope" value="Eukaryota"/>
</dbReference>
<evidence type="ECO:0000313" key="4">
    <source>
        <dbReference type="Proteomes" id="UP000000314"/>
    </source>
</evidence>
<dbReference type="STRING" id="644223.C4R651"/>
<keyword evidence="4" id="KW-1185">Reference proteome</keyword>
<dbReference type="GO" id="GO:0031505">
    <property type="term" value="P:fungal-type cell wall organization"/>
    <property type="evidence" value="ECO:0007669"/>
    <property type="project" value="InterPro"/>
</dbReference>
<dbReference type="InParanoid" id="C4R651"/>
<evidence type="ECO:0000256" key="1">
    <source>
        <dbReference type="SAM" id="MobiDB-lite"/>
    </source>
</evidence>
<dbReference type="InterPro" id="IPR031452">
    <property type="entry name" value="Kre1"/>
</dbReference>